<keyword evidence="2" id="KW-1185">Reference proteome</keyword>
<reference evidence="1" key="1">
    <citation type="submission" date="2020-11" db="EMBL/GenBank/DDBJ databases">
        <authorList>
            <person name="Tran Van P."/>
        </authorList>
    </citation>
    <scope>NUCLEOTIDE SEQUENCE</scope>
</reference>
<dbReference type="AlphaFoldDB" id="A0A7R9FS33"/>
<proteinExistence type="predicted"/>
<name>A0A7R9FS33_9CRUS</name>
<sequence length="162" mass="18042">KGWSFQLAFQAECPINENSKLTVAKGAARQGMRDGKTVPPSIIQWEVREVCKVKLLLLINHYAQDPISGLNATEITKELECVYKNSISSYHTIPKWVAEFKDSTCGLEDAPQSGCSLTTTTDENVEAMECVGHRNCDIVRSLTSSRVSKQLVSKTVTWFQET</sequence>
<evidence type="ECO:0000313" key="2">
    <source>
        <dbReference type="Proteomes" id="UP000677054"/>
    </source>
</evidence>
<protein>
    <recommendedName>
        <fullName evidence="3">Mos1 transposase HTH domain-containing protein</fullName>
    </recommendedName>
</protein>
<feature type="non-terminal residue" evidence="1">
    <location>
        <position position="1"/>
    </location>
</feature>
<organism evidence="1">
    <name type="scientific">Darwinula stevensoni</name>
    <dbReference type="NCBI Taxonomy" id="69355"/>
    <lineage>
        <taxon>Eukaryota</taxon>
        <taxon>Metazoa</taxon>
        <taxon>Ecdysozoa</taxon>
        <taxon>Arthropoda</taxon>
        <taxon>Crustacea</taxon>
        <taxon>Oligostraca</taxon>
        <taxon>Ostracoda</taxon>
        <taxon>Podocopa</taxon>
        <taxon>Podocopida</taxon>
        <taxon>Darwinulocopina</taxon>
        <taxon>Darwinuloidea</taxon>
        <taxon>Darwinulidae</taxon>
        <taxon>Darwinula</taxon>
    </lineage>
</organism>
<dbReference type="OrthoDB" id="10059877at2759"/>
<accession>A0A7R9FS33</accession>
<gene>
    <name evidence="1" type="ORF">DSTB1V02_LOCUS12693</name>
</gene>
<dbReference type="EMBL" id="CAJPEV010005059">
    <property type="protein sequence ID" value="CAG0902696.1"/>
    <property type="molecule type" value="Genomic_DNA"/>
</dbReference>
<dbReference type="EMBL" id="LR904576">
    <property type="protein sequence ID" value="CAD7252942.1"/>
    <property type="molecule type" value="Genomic_DNA"/>
</dbReference>
<evidence type="ECO:0000313" key="1">
    <source>
        <dbReference type="EMBL" id="CAD7252942.1"/>
    </source>
</evidence>
<evidence type="ECO:0008006" key="3">
    <source>
        <dbReference type="Google" id="ProtNLM"/>
    </source>
</evidence>
<dbReference type="Proteomes" id="UP000677054">
    <property type="component" value="Unassembled WGS sequence"/>
</dbReference>